<evidence type="ECO:0000313" key="2">
    <source>
        <dbReference type="EMBL" id="KAF0026396.1"/>
    </source>
</evidence>
<accession>A0A6A4RUL3</accession>
<evidence type="ECO:0000256" key="1">
    <source>
        <dbReference type="SAM" id="MobiDB-lite"/>
    </source>
</evidence>
<evidence type="ECO:0000313" key="3">
    <source>
        <dbReference type="Proteomes" id="UP000438429"/>
    </source>
</evidence>
<gene>
    <name evidence="2" type="ORF">F2P81_021133</name>
</gene>
<feature type="compositionally biased region" description="Polar residues" evidence="1">
    <location>
        <begin position="10"/>
        <end position="24"/>
    </location>
</feature>
<organism evidence="2 3">
    <name type="scientific">Scophthalmus maximus</name>
    <name type="common">Turbot</name>
    <name type="synonym">Psetta maxima</name>
    <dbReference type="NCBI Taxonomy" id="52904"/>
    <lineage>
        <taxon>Eukaryota</taxon>
        <taxon>Metazoa</taxon>
        <taxon>Chordata</taxon>
        <taxon>Craniata</taxon>
        <taxon>Vertebrata</taxon>
        <taxon>Euteleostomi</taxon>
        <taxon>Actinopterygii</taxon>
        <taxon>Neopterygii</taxon>
        <taxon>Teleostei</taxon>
        <taxon>Neoteleostei</taxon>
        <taxon>Acanthomorphata</taxon>
        <taxon>Carangaria</taxon>
        <taxon>Pleuronectiformes</taxon>
        <taxon>Pleuronectoidei</taxon>
        <taxon>Scophthalmidae</taxon>
        <taxon>Scophthalmus</taxon>
    </lineage>
</organism>
<name>A0A6A4RUL3_SCOMX</name>
<dbReference type="EMBL" id="VEVO01000019">
    <property type="protein sequence ID" value="KAF0026396.1"/>
    <property type="molecule type" value="Genomic_DNA"/>
</dbReference>
<feature type="region of interest" description="Disordered" evidence="1">
    <location>
        <begin position="1"/>
        <end position="25"/>
    </location>
</feature>
<proteinExistence type="predicted"/>
<dbReference type="AlphaFoldDB" id="A0A6A4RUL3"/>
<protein>
    <submittedName>
        <fullName evidence="2">Uncharacterized protein</fullName>
    </submittedName>
</protein>
<comment type="caution">
    <text evidence="2">The sequence shown here is derived from an EMBL/GenBank/DDBJ whole genome shotgun (WGS) entry which is preliminary data.</text>
</comment>
<reference evidence="2 3" key="1">
    <citation type="submission" date="2019-06" db="EMBL/GenBank/DDBJ databases">
        <title>Draft genomes of female and male turbot (Scophthalmus maximus).</title>
        <authorList>
            <person name="Xu H."/>
            <person name="Xu X.-W."/>
            <person name="Shao C."/>
            <person name="Chen S."/>
        </authorList>
    </citation>
    <scope>NUCLEOTIDE SEQUENCE [LARGE SCALE GENOMIC DNA]</scope>
    <source>
        <strain evidence="2">Ysfricsl-2016a</strain>
        <tissue evidence="2">Blood</tissue>
    </source>
</reference>
<dbReference type="Proteomes" id="UP000438429">
    <property type="component" value="Unassembled WGS sequence"/>
</dbReference>
<sequence>MDELVAAPQNLDSVTGHQSISPSLSPAAGPIHAHRCFSIDTFLSTPYCAQVTARDDDMTDKPVPSLPQVRCGFHIDEAGVFAELPVHVVGDPPLPVIGINHFPGRKIHR</sequence>